<organism evidence="2 3">
    <name type="scientific">Trichonephila inaurata madagascariensis</name>
    <dbReference type="NCBI Taxonomy" id="2747483"/>
    <lineage>
        <taxon>Eukaryota</taxon>
        <taxon>Metazoa</taxon>
        <taxon>Ecdysozoa</taxon>
        <taxon>Arthropoda</taxon>
        <taxon>Chelicerata</taxon>
        <taxon>Arachnida</taxon>
        <taxon>Araneae</taxon>
        <taxon>Araneomorphae</taxon>
        <taxon>Entelegynae</taxon>
        <taxon>Araneoidea</taxon>
        <taxon>Nephilidae</taxon>
        <taxon>Trichonephila</taxon>
        <taxon>Trichonephila inaurata</taxon>
    </lineage>
</organism>
<dbReference type="OrthoDB" id="6470517at2759"/>
<sequence length="95" mass="10748">MNAIITEYEDIGTLIRELKSIDQARNVKEAFAAIKIHSKSMDNATNLPSLPPLQQEIATAPSNKNIDQQRKFIKKNKGSKRAKQQYLSTIDTYIT</sequence>
<gene>
    <name evidence="2" type="ORF">TNIN_406031</name>
    <name evidence="1" type="ORF">TNIN_433841</name>
</gene>
<evidence type="ECO:0000313" key="1">
    <source>
        <dbReference type="EMBL" id="GFS34382.1"/>
    </source>
</evidence>
<evidence type="ECO:0000313" key="3">
    <source>
        <dbReference type="Proteomes" id="UP000886998"/>
    </source>
</evidence>
<keyword evidence="3" id="KW-1185">Reference proteome</keyword>
<dbReference type="EMBL" id="BMAV01024590">
    <property type="protein sequence ID" value="GFS34382.1"/>
    <property type="molecule type" value="Genomic_DNA"/>
</dbReference>
<dbReference type="AlphaFoldDB" id="A0A8X7BN32"/>
<evidence type="ECO:0000313" key="2">
    <source>
        <dbReference type="EMBL" id="GFY38221.1"/>
    </source>
</evidence>
<accession>A0A8X7BN32</accession>
<protein>
    <submittedName>
        <fullName evidence="2">Uncharacterized protein</fullName>
    </submittedName>
</protein>
<proteinExistence type="predicted"/>
<dbReference type="Proteomes" id="UP000886998">
    <property type="component" value="Unassembled WGS sequence"/>
</dbReference>
<name>A0A8X7BN32_9ARAC</name>
<dbReference type="EMBL" id="BMAV01000712">
    <property type="protein sequence ID" value="GFY38221.1"/>
    <property type="molecule type" value="Genomic_DNA"/>
</dbReference>
<comment type="caution">
    <text evidence="2">The sequence shown here is derived from an EMBL/GenBank/DDBJ whole genome shotgun (WGS) entry which is preliminary data.</text>
</comment>
<reference evidence="2" key="1">
    <citation type="submission" date="2020-08" db="EMBL/GenBank/DDBJ databases">
        <title>Multicomponent nature underlies the extraordinary mechanical properties of spider dragline silk.</title>
        <authorList>
            <person name="Kono N."/>
            <person name="Nakamura H."/>
            <person name="Mori M."/>
            <person name="Yoshida Y."/>
            <person name="Ohtoshi R."/>
            <person name="Malay A.D."/>
            <person name="Moran D.A.P."/>
            <person name="Tomita M."/>
            <person name="Numata K."/>
            <person name="Arakawa K."/>
        </authorList>
    </citation>
    <scope>NUCLEOTIDE SEQUENCE</scope>
</reference>